<accession>A0A2M4DSN6</accession>
<name>A0A2M4DSN6_ANODA</name>
<organism evidence="2">
    <name type="scientific">Anopheles darlingi</name>
    <name type="common">Mosquito</name>
    <dbReference type="NCBI Taxonomy" id="43151"/>
    <lineage>
        <taxon>Eukaryota</taxon>
        <taxon>Metazoa</taxon>
        <taxon>Ecdysozoa</taxon>
        <taxon>Arthropoda</taxon>
        <taxon>Hexapoda</taxon>
        <taxon>Insecta</taxon>
        <taxon>Pterygota</taxon>
        <taxon>Neoptera</taxon>
        <taxon>Endopterygota</taxon>
        <taxon>Diptera</taxon>
        <taxon>Nematocera</taxon>
        <taxon>Culicoidea</taxon>
        <taxon>Culicidae</taxon>
        <taxon>Anophelinae</taxon>
        <taxon>Anopheles</taxon>
    </lineage>
</organism>
<evidence type="ECO:0000313" key="2">
    <source>
        <dbReference type="EMBL" id="MBW80228.1"/>
    </source>
</evidence>
<evidence type="ECO:0000256" key="1">
    <source>
        <dbReference type="SAM" id="SignalP"/>
    </source>
</evidence>
<protein>
    <submittedName>
        <fullName evidence="2">Putative secreted protein</fullName>
    </submittedName>
</protein>
<sequence>MSLLGCSLSLFFSCFQRILQNVFSILYCGNFCGHSPRSVCPTYLHRAEDITMVLTAPGMGPILTIVPCNVPMKVL</sequence>
<reference evidence="2" key="1">
    <citation type="submission" date="2018-01" db="EMBL/GenBank/DDBJ databases">
        <title>An insight into the sialome of Amazonian anophelines.</title>
        <authorList>
            <person name="Ribeiro J.M."/>
            <person name="Scarpassa V."/>
            <person name="Calvo E."/>
        </authorList>
    </citation>
    <scope>NUCLEOTIDE SEQUENCE</scope>
</reference>
<feature type="chain" id="PRO_5014889055" evidence="1">
    <location>
        <begin position="21"/>
        <end position="75"/>
    </location>
</feature>
<feature type="signal peptide" evidence="1">
    <location>
        <begin position="1"/>
        <end position="20"/>
    </location>
</feature>
<keyword evidence="1" id="KW-0732">Signal</keyword>
<dbReference type="EMBL" id="GGFL01016050">
    <property type="protein sequence ID" value="MBW80228.1"/>
    <property type="molecule type" value="Transcribed_RNA"/>
</dbReference>
<dbReference type="AlphaFoldDB" id="A0A2M4DSN6"/>
<proteinExistence type="predicted"/>